<dbReference type="Pfam" id="PF00067">
    <property type="entry name" value="p450"/>
    <property type="match status" value="1"/>
</dbReference>
<name>A0AAV1S639_9ROSI</name>
<dbReference type="GO" id="GO:0005506">
    <property type="term" value="F:iron ion binding"/>
    <property type="evidence" value="ECO:0007669"/>
    <property type="project" value="InterPro"/>
</dbReference>
<evidence type="ECO:0008006" key="5">
    <source>
        <dbReference type="Google" id="ProtNLM"/>
    </source>
</evidence>
<organism evidence="3 4">
    <name type="scientific">Dovyalis caffra</name>
    <dbReference type="NCBI Taxonomy" id="77055"/>
    <lineage>
        <taxon>Eukaryota</taxon>
        <taxon>Viridiplantae</taxon>
        <taxon>Streptophyta</taxon>
        <taxon>Embryophyta</taxon>
        <taxon>Tracheophyta</taxon>
        <taxon>Spermatophyta</taxon>
        <taxon>Magnoliopsida</taxon>
        <taxon>eudicotyledons</taxon>
        <taxon>Gunneridae</taxon>
        <taxon>Pentapetalae</taxon>
        <taxon>rosids</taxon>
        <taxon>fabids</taxon>
        <taxon>Malpighiales</taxon>
        <taxon>Salicaceae</taxon>
        <taxon>Flacourtieae</taxon>
        <taxon>Dovyalis</taxon>
    </lineage>
</organism>
<keyword evidence="4" id="KW-1185">Reference proteome</keyword>
<comment type="cofactor">
    <cofactor evidence="1">
        <name>heme</name>
        <dbReference type="ChEBI" id="CHEBI:30413"/>
    </cofactor>
</comment>
<dbReference type="PANTHER" id="PTHR47951:SF8">
    <property type="entry name" value="CYTOCHROME P450 93A2-LIKE"/>
    <property type="match status" value="1"/>
</dbReference>
<gene>
    <name evidence="3" type="ORF">DCAF_LOCUS18281</name>
</gene>
<comment type="similarity">
    <text evidence="2">Belongs to the cytochrome P450 family.</text>
</comment>
<proteinExistence type="inferred from homology"/>
<evidence type="ECO:0000256" key="2">
    <source>
        <dbReference type="RuleBase" id="RU000461"/>
    </source>
</evidence>
<dbReference type="InterPro" id="IPR036396">
    <property type="entry name" value="Cyt_P450_sf"/>
</dbReference>
<dbReference type="PRINTS" id="PR00385">
    <property type="entry name" value="P450"/>
</dbReference>
<keyword evidence="1 2" id="KW-0349">Heme</keyword>
<keyword evidence="2" id="KW-0503">Monooxygenase</keyword>
<dbReference type="PROSITE" id="PS00086">
    <property type="entry name" value="CYTOCHROME_P450"/>
    <property type="match status" value="1"/>
</dbReference>
<dbReference type="Gene3D" id="1.10.630.10">
    <property type="entry name" value="Cytochrome P450"/>
    <property type="match status" value="1"/>
</dbReference>
<dbReference type="GO" id="GO:0004497">
    <property type="term" value="F:monooxygenase activity"/>
    <property type="evidence" value="ECO:0007669"/>
    <property type="project" value="UniProtKB-KW"/>
</dbReference>
<dbReference type="InterPro" id="IPR002401">
    <property type="entry name" value="Cyt_P450_E_grp-I"/>
</dbReference>
<dbReference type="GO" id="GO:0016705">
    <property type="term" value="F:oxidoreductase activity, acting on paired donors, with incorporation or reduction of molecular oxygen"/>
    <property type="evidence" value="ECO:0007669"/>
    <property type="project" value="InterPro"/>
</dbReference>
<dbReference type="InterPro" id="IPR001128">
    <property type="entry name" value="Cyt_P450"/>
</dbReference>
<dbReference type="GO" id="GO:0020037">
    <property type="term" value="F:heme binding"/>
    <property type="evidence" value="ECO:0007669"/>
    <property type="project" value="InterPro"/>
</dbReference>
<evidence type="ECO:0000313" key="3">
    <source>
        <dbReference type="EMBL" id="CAK7345530.1"/>
    </source>
</evidence>
<dbReference type="Proteomes" id="UP001314170">
    <property type="component" value="Unassembled WGS sequence"/>
</dbReference>
<comment type="caution">
    <text evidence="3">The sequence shown here is derived from an EMBL/GenBank/DDBJ whole genome shotgun (WGS) entry which is preliminary data.</text>
</comment>
<protein>
    <recommendedName>
        <fullName evidence="5">Cytochrome P450</fullName>
    </recommendedName>
</protein>
<sequence length="505" mass="57029">MLAVSVTILGTCLFLQKFKKLRATANQLPPGPRGLPIVGYLPFLGRNLHQLFMELALTYGPIYKLSIGRKLCVIISSPTLVKEVVRDQDIIFANRNPTIAAKTFSYGGKDIAFQPYGPEWRMLRKIFVREMQSNANLDAFYSLRRNKVKKSVNDVFRKIGEPINIGELAFSTVINMISGMFWGGTLEGDTDIDIGTKFRSAASELVEILGKPNASDFFPVLARFDVQGIEGEMKKATQKIENIYDFVIDEWIKMDISRVEGEKNNQRKDFMHFLLGFKEQDSGRSISREQIKAMLMDIVVGGTDTTSTTVEWAMAEMMLHPEVMKTAQKELTEAVGINEIVEECHIEKLQFLLAVVKETLRLHPVAPLLLPRSPSKTCYVGGYTIPKSSKVFLNVWAIHRDPKFWDSPSEFQPERFLSDINNKLDYSGNNLQYLPFGSGRRICAGLALGERMLMYCLATFLHMFKWDLPNGVKADTSEKFGVVLEKSTPLIVIPTPRLSNLDLYA</sequence>
<dbReference type="EMBL" id="CAWUPB010001168">
    <property type="protein sequence ID" value="CAK7345530.1"/>
    <property type="molecule type" value="Genomic_DNA"/>
</dbReference>
<dbReference type="AlphaFoldDB" id="A0AAV1S639"/>
<accession>A0AAV1S639</accession>
<keyword evidence="2" id="KW-0560">Oxidoreductase</keyword>
<dbReference type="FunFam" id="1.10.630.10:FF:000207">
    <property type="entry name" value="Putative cytochrome P450 superfamily protein"/>
    <property type="match status" value="1"/>
</dbReference>
<dbReference type="SUPFAM" id="SSF48264">
    <property type="entry name" value="Cytochrome P450"/>
    <property type="match status" value="1"/>
</dbReference>
<keyword evidence="1 2" id="KW-0479">Metal-binding</keyword>
<dbReference type="InterPro" id="IPR017972">
    <property type="entry name" value="Cyt_P450_CS"/>
</dbReference>
<dbReference type="PRINTS" id="PR00463">
    <property type="entry name" value="EP450I"/>
</dbReference>
<keyword evidence="1 2" id="KW-0408">Iron</keyword>
<dbReference type="PANTHER" id="PTHR47951">
    <property type="entry name" value="OS08G0547900 PROTEIN"/>
    <property type="match status" value="1"/>
</dbReference>
<evidence type="ECO:0000313" key="4">
    <source>
        <dbReference type="Proteomes" id="UP001314170"/>
    </source>
</evidence>
<feature type="binding site" description="axial binding residue" evidence="1">
    <location>
        <position position="443"/>
    </location>
    <ligand>
        <name>heme</name>
        <dbReference type="ChEBI" id="CHEBI:30413"/>
    </ligand>
    <ligandPart>
        <name>Fe</name>
        <dbReference type="ChEBI" id="CHEBI:18248"/>
    </ligandPart>
</feature>
<dbReference type="CDD" id="cd11073">
    <property type="entry name" value="CYP76-like"/>
    <property type="match status" value="1"/>
</dbReference>
<reference evidence="3 4" key="1">
    <citation type="submission" date="2024-01" db="EMBL/GenBank/DDBJ databases">
        <authorList>
            <person name="Waweru B."/>
        </authorList>
    </citation>
    <scope>NUCLEOTIDE SEQUENCE [LARGE SCALE GENOMIC DNA]</scope>
</reference>
<evidence type="ECO:0000256" key="1">
    <source>
        <dbReference type="PIRSR" id="PIRSR602401-1"/>
    </source>
</evidence>